<protein>
    <submittedName>
        <fullName evidence="2">Uncharacterized protein</fullName>
    </submittedName>
</protein>
<feature type="coiled-coil region" evidence="1">
    <location>
        <begin position="48"/>
        <end position="120"/>
    </location>
</feature>
<dbReference type="EMBL" id="KL584707">
    <property type="protein sequence ID" value="KEQ74269.1"/>
    <property type="molecule type" value="Genomic_DNA"/>
</dbReference>
<keyword evidence="3" id="KW-1185">Reference proteome</keyword>
<organism evidence="2 3">
    <name type="scientific">Aureobasidium namibiae CBS 147.97</name>
    <dbReference type="NCBI Taxonomy" id="1043004"/>
    <lineage>
        <taxon>Eukaryota</taxon>
        <taxon>Fungi</taxon>
        <taxon>Dikarya</taxon>
        <taxon>Ascomycota</taxon>
        <taxon>Pezizomycotina</taxon>
        <taxon>Dothideomycetes</taxon>
        <taxon>Dothideomycetidae</taxon>
        <taxon>Dothideales</taxon>
        <taxon>Saccotheciaceae</taxon>
        <taxon>Aureobasidium</taxon>
    </lineage>
</organism>
<gene>
    <name evidence="2" type="ORF">M436DRAFT_80709</name>
</gene>
<name>A0A074WRQ9_9PEZI</name>
<dbReference type="Proteomes" id="UP000027730">
    <property type="component" value="Unassembled WGS sequence"/>
</dbReference>
<reference evidence="2 3" key="1">
    <citation type="journal article" date="2014" name="BMC Genomics">
        <title>Genome sequencing of four Aureobasidium pullulans varieties: biotechnological potential, stress tolerance, and description of new species.</title>
        <authorList>
            <person name="Gostin Ar C."/>
            <person name="Ohm R.A."/>
            <person name="Kogej T."/>
            <person name="Sonjak S."/>
            <person name="Turk M."/>
            <person name="Zajc J."/>
            <person name="Zalar P."/>
            <person name="Grube M."/>
            <person name="Sun H."/>
            <person name="Han J."/>
            <person name="Sharma A."/>
            <person name="Chiniquy J."/>
            <person name="Ngan C.Y."/>
            <person name="Lipzen A."/>
            <person name="Barry K."/>
            <person name="Grigoriev I.V."/>
            <person name="Gunde-Cimerman N."/>
        </authorList>
    </citation>
    <scope>NUCLEOTIDE SEQUENCE [LARGE SCALE GENOMIC DNA]</scope>
    <source>
        <strain evidence="2 3">CBS 147.97</strain>
    </source>
</reference>
<accession>A0A074WRQ9</accession>
<proteinExistence type="predicted"/>
<evidence type="ECO:0000256" key="1">
    <source>
        <dbReference type="SAM" id="Coils"/>
    </source>
</evidence>
<dbReference type="HOGENOM" id="CLU_1283013_0_0_1"/>
<evidence type="ECO:0000313" key="2">
    <source>
        <dbReference type="EMBL" id="KEQ74269.1"/>
    </source>
</evidence>
<sequence>MPSRTCAILADTAEKDRYHRHHRHHRYHRALGLLPAFRSTQGQQSTDLKTTRDTIADLQKQIEQKDTALQSNRENIAKLQDQIAQNAAALGIVTTLTDASTNKDAKMSDLEQTIAKLRRNNGRNRLRDKVPGTAVLVRCEDHRVAALRLSGATALRSEFRKAARSAHVTPLLEVTTPLAYLTHFIDQLLESRELLQTYEAMKEAHADCPVNAERM</sequence>
<keyword evidence="1" id="KW-0175">Coiled coil</keyword>
<dbReference type="GeneID" id="25416665"/>
<dbReference type="RefSeq" id="XP_013428771.1">
    <property type="nucleotide sequence ID" value="XM_013573317.1"/>
</dbReference>
<dbReference type="AlphaFoldDB" id="A0A074WRQ9"/>
<evidence type="ECO:0000313" key="3">
    <source>
        <dbReference type="Proteomes" id="UP000027730"/>
    </source>
</evidence>